<evidence type="ECO:0000313" key="2">
    <source>
        <dbReference type="EMBL" id="CAK0895951.1"/>
    </source>
</evidence>
<comment type="caution">
    <text evidence="2">The sequence shown here is derived from an EMBL/GenBank/DDBJ whole genome shotgun (WGS) entry which is preliminary data.</text>
</comment>
<dbReference type="Proteomes" id="UP001189429">
    <property type="component" value="Unassembled WGS sequence"/>
</dbReference>
<evidence type="ECO:0000313" key="3">
    <source>
        <dbReference type="Proteomes" id="UP001189429"/>
    </source>
</evidence>
<protein>
    <submittedName>
        <fullName evidence="2">Uncharacterized protein</fullName>
    </submittedName>
</protein>
<feature type="region of interest" description="Disordered" evidence="1">
    <location>
        <begin position="115"/>
        <end position="178"/>
    </location>
</feature>
<proteinExistence type="predicted"/>
<feature type="compositionally biased region" description="Basic and acidic residues" evidence="1">
    <location>
        <begin position="146"/>
        <end position="171"/>
    </location>
</feature>
<keyword evidence="3" id="KW-1185">Reference proteome</keyword>
<dbReference type="EMBL" id="CAUYUJ010020115">
    <property type="protein sequence ID" value="CAK0895951.1"/>
    <property type="molecule type" value="Genomic_DNA"/>
</dbReference>
<sequence length="178" mass="17918">MDSPAAAMAGSVLAPALEPLASRVPPLDLAAVVAGRGRASSSQTESCQDPPPQKATEPLRPGSRAAPPLRGLAQEGLAIKRFRGRVLEGQAVRYRRPRAATESLLFAGLTVASPRLSSGGRAGGGQKGPTRGAATSTTMASAAEAMAREAEEGAAADGDRWAVDAASKREPVGPAAGA</sequence>
<reference evidence="2" key="1">
    <citation type="submission" date="2023-10" db="EMBL/GenBank/DDBJ databases">
        <authorList>
            <person name="Chen Y."/>
            <person name="Shah S."/>
            <person name="Dougan E. K."/>
            <person name="Thang M."/>
            <person name="Chan C."/>
        </authorList>
    </citation>
    <scope>NUCLEOTIDE SEQUENCE [LARGE SCALE GENOMIC DNA]</scope>
</reference>
<feature type="compositionally biased region" description="Low complexity" evidence="1">
    <location>
        <begin position="128"/>
        <end position="145"/>
    </location>
</feature>
<accession>A0ABN9XD81</accession>
<organism evidence="2 3">
    <name type="scientific">Prorocentrum cordatum</name>
    <dbReference type="NCBI Taxonomy" id="2364126"/>
    <lineage>
        <taxon>Eukaryota</taxon>
        <taxon>Sar</taxon>
        <taxon>Alveolata</taxon>
        <taxon>Dinophyceae</taxon>
        <taxon>Prorocentrales</taxon>
        <taxon>Prorocentraceae</taxon>
        <taxon>Prorocentrum</taxon>
    </lineage>
</organism>
<gene>
    <name evidence="2" type="ORF">PCOR1329_LOCUS74549</name>
</gene>
<feature type="region of interest" description="Disordered" evidence="1">
    <location>
        <begin position="34"/>
        <end position="70"/>
    </location>
</feature>
<evidence type="ECO:0000256" key="1">
    <source>
        <dbReference type="SAM" id="MobiDB-lite"/>
    </source>
</evidence>
<name>A0ABN9XD81_9DINO</name>